<dbReference type="EMBL" id="MN739042">
    <property type="protein sequence ID" value="QHS85307.1"/>
    <property type="molecule type" value="Genomic_DNA"/>
</dbReference>
<accession>A0A6C0AZ90</accession>
<evidence type="ECO:0000313" key="1">
    <source>
        <dbReference type="EMBL" id="QHS85307.1"/>
    </source>
</evidence>
<dbReference type="AlphaFoldDB" id="A0A6C0AZ90"/>
<reference evidence="1" key="1">
    <citation type="journal article" date="2020" name="Nature">
        <title>Giant virus diversity and host interactions through global metagenomics.</title>
        <authorList>
            <person name="Schulz F."/>
            <person name="Roux S."/>
            <person name="Paez-Espino D."/>
            <person name="Jungbluth S."/>
            <person name="Walsh D.A."/>
            <person name="Denef V.J."/>
            <person name="McMahon K.D."/>
            <person name="Konstantinidis K.T."/>
            <person name="Eloe-Fadrosh E.A."/>
            <person name="Kyrpides N.C."/>
            <person name="Woyke T."/>
        </authorList>
    </citation>
    <scope>NUCLEOTIDE SEQUENCE</scope>
    <source>
        <strain evidence="1">GVMAG-M-3300009182-78</strain>
    </source>
</reference>
<proteinExistence type="predicted"/>
<organism evidence="1">
    <name type="scientific">viral metagenome</name>
    <dbReference type="NCBI Taxonomy" id="1070528"/>
    <lineage>
        <taxon>unclassified sequences</taxon>
        <taxon>metagenomes</taxon>
        <taxon>organismal metagenomes</taxon>
    </lineage>
</organism>
<protein>
    <submittedName>
        <fullName evidence="1">Uncharacterized protein</fullName>
    </submittedName>
</protein>
<sequence>MPIKTRNNKTRNNKTKKLNYKPSKRVLEMWKDTDSVWGKNKPLEKFWRGLASGDYVVLVYKNGKHKYVNLPNPNTEKSTILFNEFDSNSDITAVLSSNLSQDSYEIYLYPKAKDQSVDYVIKNYKKFFKSMGAPSKDRMEGSPLMKKVVVPL</sequence>
<name>A0A6C0AZ90_9ZZZZ</name>